<gene>
    <name evidence="1" type="ORF">EGYM00163_LOCUS24997</name>
</gene>
<reference evidence="1" key="1">
    <citation type="submission" date="2021-01" db="EMBL/GenBank/DDBJ databases">
        <authorList>
            <person name="Corre E."/>
            <person name="Pelletier E."/>
            <person name="Niang G."/>
            <person name="Scheremetjew M."/>
            <person name="Finn R."/>
            <person name="Kale V."/>
            <person name="Holt S."/>
            <person name="Cochrane G."/>
            <person name="Meng A."/>
            <person name="Brown T."/>
            <person name="Cohen L."/>
        </authorList>
    </citation>
    <scope>NUCLEOTIDE SEQUENCE</scope>
    <source>
        <strain evidence="1">CCMP1594</strain>
    </source>
</reference>
<name>A0A7S4D299_9EUGL</name>
<sequence>MLVVAIGYRCSTCLLADMTAVAHPAISSRQYTCWLQLAAHEVYDVKYFKGEDGDKVVLAVTVVTPPVEESGEVRIYGLVWLMWDNENQRPVAAKVGYMNETSIEDEKNVYDQMVEKLGAKKKYLLKVRGYNRIFKAHRGVKTDDHHDWIITSVKGVTFRDVLGQPEAESLPHALSAAKCVPSPSSAELLPSRQSG</sequence>
<organism evidence="1">
    <name type="scientific">Eutreptiella gymnastica</name>
    <dbReference type="NCBI Taxonomy" id="73025"/>
    <lineage>
        <taxon>Eukaryota</taxon>
        <taxon>Discoba</taxon>
        <taxon>Euglenozoa</taxon>
        <taxon>Euglenida</taxon>
        <taxon>Spirocuta</taxon>
        <taxon>Euglenophyceae</taxon>
        <taxon>Eutreptiales</taxon>
        <taxon>Eutreptiaceae</taxon>
        <taxon>Eutreptiella</taxon>
    </lineage>
</organism>
<evidence type="ECO:0000313" key="1">
    <source>
        <dbReference type="EMBL" id="CAE0813846.1"/>
    </source>
</evidence>
<proteinExistence type="predicted"/>
<dbReference type="EMBL" id="HBJA01071121">
    <property type="protein sequence ID" value="CAE0813846.1"/>
    <property type="molecule type" value="Transcribed_RNA"/>
</dbReference>
<dbReference type="AlphaFoldDB" id="A0A7S4D299"/>
<protein>
    <submittedName>
        <fullName evidence="1">Uncharacterized protein</fullName>
    </submittedName>
</protein>
<accession>A0A7S4D299</accession>